<keyword evidence="2 8" id="KW-0645">Protease</keyword>
<evidence type="ECO:0000256" key="7">
    <source>
        <dbReference type="SAM" id="SignalP"/>
    </source>
</evidence>
<dbReference type="CDD" id="cd11375">
    <property type="entry name" value="Peptidase_M54"/>
    <property type="match status" value="1"/>
</dbReference>
<dbReference type="Proteomes" id="UP000476411">
    <property type="component" value="Chromosome"/>
</dbReference>
<dbReference type="InterPro" id="IPR024079">
    <property type="entry name" value="MetalloPept_cat_dom_sf"/>
</dbReference>
<evidence type="ECO:0000256" key="2">
    <source>
        <dbReference type="ARBA" id="ARBA00022670"/>
    </source>
</evidence>
<dbReference type="EMBL" id="CP048113">
    <property type="protein sequence ID" value="QHS62909.1"/>
    <property type="molecule type" value="Genomic_DNA"/>
</dbReference>
<keyword evidence="6" id="KW-0482">Metalloprotease</keyword>
<evidence type="ECO:0000256" key="5">
    <source>
        <dbReference type="ARBA" id="ARBA00022833"/>
    </source>
</evidence>
<gene>
    <name evidence="8" type="ORF">GWR21_25990</name>
</gene>
<dbReference type="PANTHER" id="PTHR15910">
    <property type="entry name" value="ARCHAEMETZINCIN"/>
    <property type="match status" value="1"/>
</dbReference>
<evidence type="ECO:0000256" key="4">
    <source>
        <dbReference type="ARBA" id="ARBA00022801"/>
    </source>
</evidence>
<protein>
    <submittedName>
        <fullName evidence="8">Zn-dependent protease</fullName>
    </submittedName>
</protein>
<dbReference type="InterPro" id="IPR012962">
    <property type="entry name" value="Pept_M54_archaemetzincn"/>
</dbReference>
<reference evidence="8 9" key="1">
    <citation type="submission" date="2020-01" db="EMBL/GenBank/DDBJ databases">
        <title>Complete genome sequence of Chitinophaga sp. H33E-04 isolated from quinoa roots.</title>
        <authorList>
            <person name="Weon H.-Y."/>
            <person name="Lee S.A."/>
        </authorList>
    </citation>
    <scope>NUCLEOTIDE SEQUENCE [LARGE SCALE GENOMIC DNA]</scope>
    <source>
        <strain evidence="8 9">H33E-04</strain>
    </source>
</reference>
<evidence type="ECO:0000313" key="9">
    <source>
        <dbReference type="Proteomes" id="UP000476411"/>
    </source>
</evidence>
<evidence type="ECO:0000256" key="3">
    <source>
        <dbReference type="ARBA" id="ARBA00022723"/>
    </source>
</evidence>
<dbReference type="GO" id="GO:0008237">
    <property type="term" value="F:metallopeptidase activity"/>
    <property type="evidence" value="ECO:0007669"/>
    <property type="project" value="UniProtKB-KW"/>
</dbReference>
<evidence type="ECO:0000313" key="8">
    <source>
        <dbReference type="EMBL" id="QHS62909.1"/>
    </source>
</evidence>
<dbReference type="KEGG" id="chih:GWR21_25990"/>
<dbReference type="AlphaFoldDB" id="A0A6B9ZM51"/>
<dbReference type="RefSeq" id="WP_162334633.1">
    <property type="nucleotide sequence ID" value="NZ_CP048113.1"/>
</dbReference>
<keyword evidence="5" id="KW-0862">Zinc</keyword>
<dbReference type="GO" id="GO:0046872">
    <property type="term" value="F:metal ion binding"/>
    <property type="evidence" value="ECO:0007669"/>
    <property type="project" value="UniProtKB-KW"/>
</dbReference>
<organism evidence="8 9">
    <name type="scientific">Chitinophaga agri</name>
    <dbReference type="NCBI Taxonomy" id="2703787"/>
    <lineage>
        <taxon>Bacteria</taxon>
        <taxon>Pseudomonadati</taxon>
        <taxon>Bacteroidota</taxon>
        <taxon>Chitinophagia</taxon>
        <taxon>Chitinophagales</taxon>
        <taxon>Chitinophagaceae</taxon>
        <taxon>Chitinophaga</taxon>
    </lineage>
</organism>
<feature type="signal peptide" evidence="7">
    <location>
        <begin position="1"/>
        <end position="21"/>
    </location>
</feature>
<accession>A0A6B9ZM51</accession>
<dbReference type="GO" id="GO:0006508">
    <property type="term" value="P:proteolysis"/>
    <property type="evidence" value="ECO:0007669"/>
    <property type="project" value="UniProtKB-KW"/>
</dbReference>
<proteinExistence type="predicted"/>
<evidence type="ECO:0000256" key="1">
    <source>
        <dbReference type="ARBA" id="ARBA00001947"/>
    </source>
</evidence>
<dbReference type="PROSITE" id="PS51257">
    <property type="entry name" value="PROKAR_LIPOPROTEIN"/>
    <property type="match status" value="1"/>
</dbReference>
<keyword evidence="4" id="KW-0378">Hydrolase</keyword>
<keyword evidence="7" id="KW-0732">Signal</keyword>
<evidence type="ECO:0000256" key="6">
    <source>
        <dbReference type="ARBA" id="ARBA00023049"/>
    </source>
</evidence>
<name>A0A6B9ZM51_9BACT</name>
<sequence length="195" mass="22163">MKGRYSWLLLCILLTACEHVARQSETATRHVLILPLGRVKDVQIRQAYEGIRKIYPKTTVLPAQDMPAFTYYEPRNRNRADSLIAWMNRMAKPNEIYVGITMQDISTSKGMFSDYGVMGLGYCPGKACIISSYRLKNKQHFFKLVIHELGHNMGLSHCPVATCYMRDAKGGDPTAEETGFCTRCSAFLRKKGWDL</sequence>
<dbReference type="SUPFAM" id="SSF55486">
    <property type="entry name" value="Metalloproteases ('zincins'), catalytic domain"/>
    <property type="match status" value="1"/>
</dbReference>
<comment type="cofactor">
    <cofactor evidence="1">
        <name>Zn(2+)</name>
        <dbReference type="ChEBI" id="CHEBI:29105"/>
    </cofactor>
</comment>
<dbReference type="Pfam" id="PF07998">
    <property type="entry name" value="Peptidase_M54"/>
    <property type="match status" value="1"/>
</dbReference>
<keyword evidence="3" id="KW-0479">Metal-binding</keyword>
<dbReference type="PANTHER" id="PTHR15910:SF1">
    <property type="entry name" value="ARCHAEMETZINCIN-2"/>
    <property type="match status" value="1"/>
</dbReference>
<dbReference type="Gene3D" id="3.40.390.10">
    <property type="entry name" value="Collagenase (Catalytic Domain)"/>
    <property type="match status" value="1"/>
</dbReference>
<feature type="chain" id="PRO_5025653170" evidence="7">
    <location>
        <begin position="22"/>
        <end position="195"/>
    </location>
</feature>
<keyword evidence="9" id="KW-1185">Reference proteome</keyword>